<evidence type="ECO:0000256" key="2">
    <source>
        <dbReference type="SAM" id="Phobius"/>
    </source>
</evidence>
<reference evidence="3" key="1">
    <citation type="submission" date="2023-02" db="EMBL/GenBank/DDBJ databases">
        <title>Description of Herbaspirillum huttiense subsp. nephrolepsisexaltata and Herbaspirillum huttiense subsp. lycopersicon.</title>
        <authorList>
            <person name="Poudel M."/>
            <person name="Sharma A."/>
            <person name="Goss E."/>
            <person name="Tapia J.H."/>
            <person name="Harmon C.M."/>
            <person name="Jones J.B."/>
        </authorList>
    </citation>
    <scope>NUCLEOTIDE SEQUENCE</scope>
    <source>
        <strain evidence="3">NC40101</strain>
    </source>
</reference>
<evidence type="ECO:0008006" key="4">
    <source>
        <dbReference type="Google" id="ProtNLM"/>
    </source>
</evidence>
<feature type="transmembrane region" description="Helical" evidence="2">
    <location>
        <begin position="12"/>
        <end position="32"/>
    </location>
</feature>
<evidence type="ECO:0000313" key="3">
    <source>
        <dbReference type="EMBL" id="MDT0337301.1"/>
    </source>
</evidence>
<dbReference type="AlphaFoldDB" id="A0AAE4G9K8"/>
<sequence length="61" mass="6653">MIQSLLHYGSYLAAFYAAYVVVGMALTGVFLWRVLSRKPAIPPLPARTEPTPGDESHAALH</sequence>
<protein>
    <recommendedName>
        <fullName evidence="4">Heme exporter protein D</fullName>
    </recommendedName>
</protein>
<feature type="region of interest" description="Disordered" evidence="1">
    <location>
        <begin position="41"/>
        <end position="61"/>
    </location>
</feature>
<dbReference type="EMBL" id="JAVRAA010000004">
    <property type="protein sequence ID" value="MDT0337301.1"/>
    <property type="molecule type" value="Genomic_DNA"/>
</dbReference>
<comment type="caution">
    <text evidence="3">The sequence shown here is derived from an EMBL/GenBank/DDBJ whole genome shotgun (WGS) entry which is preliminary data.</text>
</comment>
<dbReference type="RefSeq" id="WP_206777517.1">
    <property type="nucleotide sequence ID" value="NZ_JAVLSM010000013.1"/>
</dbReference>
<proteinExistence type="predicted"/>
<keyword evidence="2" id="KW-0472">Membrane</keyword>
<name>A0AAE4G9K8_9BURK</name>
<accession>A0AAE4G9K8</accession>
<evidence type="ECO:0000256" key="1">
    <source>
        <dbReference type="SAM" id="MobiDB-lite"/>
    </source>
</evidence>
<organism evidence="3">
    <name type="scientific">Herbaspirillum huttiense subsp. nephrolepidis</name>
    <dbReference type="NCBI Taxonomy" id="3075126"/>
    <lineage>
        <taxon>Bacteria</taxon>
        <taxon>Pseudomonadati</taxon>
        <taxon>Pseudomonadota</taxon>
        <taxon>Betaproteobacteria</taxon>
        <taxon>Burkholderiales</taxon>
        <taxon>Oxalobacteraceae</taxon>
        <taxon>Herbaspirillum</taxon>
    </lineage>
</organism>
<keyword evidence="2" id="KW-0812">Transmembrane</keyword>
<keyword evidence="2" id="KW-1133">Transmembrane helix</keyword>
<gene>
    <name evidence="3" type="ORF">RJN63_10715</name>
</gene>